<dbReference type="RefSeq" id="WP_311422001.1">
    <property type="nucleotide sequence ID" value="NZ_JAVREH010000005.1"/>
</dbReference>
<feature type="compositionally biased region" description="Polar residues" evidence="3">
    <location>
        <begin position="1"/>
        <end position="11"/>
    </location>
</feature>
<dbReference type="InterPro" id="IPR036116">
    <property type="entry name" value="FN3_sf"/>
</dbReference>
<dbReference type="PRINTS" id="PR00014">
    <property type="entry name" value="FNTYPEIII"/>
</dbReference>
<name>A0ABU2J887_9ACTN</name>
<dbReference type="CDD" id="cd00063">
    <property type="entry name" value="FN3"/>
    <property type="match status" value="1"/>
</dbReference>
<comment type="caution">
    <text evidence="5">The sequence shown here is derived from an EMBL/GenBank/DDBJ whole genome shotgun (WGS) entry which is preliminary data.</text>
</comment>
<keyword evidence="6" id="KW-1185">Reference proteome</keyword>
<reference evidence="6" key="1">
    <citation type="submission" date="2023-07" db="EMBL/GenBank/DDBJ databases">
        <title>30 novel species of actinomycetes from the DSMZ collection.</title>
        <authorList>
            <person name="Nouioui I."/>
        </authorList>
    </citation>
    <scope>NUCLEOTIDE SEQUENCE [LARGE SCALE GENOMIC DNA]</scope>
    <source>
        <strain evidence="6">DSM 44399</strain>
    </source>
</reference>
<dbReference type="InterPro" id="IPR013783">
    <property type="entry name" value="Ig-like_fold"/>
</dbReference>
<dbReference type="Gene3D" id="2.60.40.10">
    <property type="entry name" value="Immunoglobulins"/>
    <property type="match status" value="1"/>
</dbReference>
<evidence type="ECO:0000256" key="3">
    <source>
        <dbReference type="SAM" id="MobiDB-lite"/>
    </source>
</evidence>
<dbReference type="SMART" id="SM00060">
    <property type="entry name" value="FN3"/>
    <property type="match status" value="1"/>
</dbReference>
<evidence type="ECO:0000313" key="5">
    <source>
        <dbReference type="EMBL" id="MDT0260844.1"/>
    </source>
</evidence>
<dbReference type="InterPro" id="IPR003961">
    <property type="entry name" value="FN3_dom"/>
</dbReference>
<sequence>MRHAAQSTLPTHAQLPDEPARRARRRLVPTPRSRSLALSALSALGAVAVSVLAFAVPQAAQAAVNHNPVGTLDSATVTATDGSVTLTGWAIDADAPKSSLRVEVRDNGAYKTAVIAKLARPDVGQAYPAYGADHGYSIRVPEASGVHTLCVLASNIGTGVSGPLGCKTVTVTNDPFGTVEANAAAPGGFVLSGFAIDPNTTSPVLVRTYVDGKYAAGVWANQARTDLKTRYPASDINHGFAVNTPVAGGSHLVCAYALNLGAGTVNTRFGCVQVNRATAPVGSTAAIARVGASDAIAVSGWALDPDTGAAIRMHITSDGVDRANVAANLATPATPSGWAQYGGQHGYSTNVALNANEHVVCAVAYNVGAGVNSSQGCVRVLTSGAAAPAAPGSLTAVPGSNAITLRWSPATATNYPVTGYQVTTSPGGQVVTTSATATSATIGGLTNGSRYGFSVRALNVLGRSSESTTTATPTAIPPQLTPAPVSTSHYVRNMTGNLATDAAMMRTMGATDASYNPSGHSYLVLLQIGGQDEYDGGALLSATARYVSYPAVVSGVKAYLDGYSSTQKASAPLTLAIGTNNDVDVDASAGVSWARNIVNPIAGYAASMHPGTIIAGANDMEPGFSANVTDTRAWLSGYLGATTARFVFNGSADGCSTSNPGGQCNNGWSMADLQWLSGGAAPARTISLPQIYNYAMPMQWKNISLTGTNVGRPGIYFGGPLTEVTACTQAGSCGSISNVDAWNQLWAAISSTTATSQSQMPHGTDLRIN</sequence>
<evidence type="ECO:0000313" key="6">
    <source>
        <dbReference type="Proteomes" id="UP001183176"/>
    </source>
</evidence>
<dbReference type="Pfam" id="PF00041">
    <property type="entry name" value="fn3"/>
    <property type="match status" value="1"/>
</dbReference>
<dbReference type="SUPFAM" id="SSF49265">
    <property type="entry name" value="Fibronectin type III"/>
    <property type="match status" value="1"/>
</dbReference>
<keyword evidence="1" id="KW-0378">Hydrolase</keyword>
<evidence type="ECO:0000259" key="4">
    <source>
        <dbReference type="PROSITE" id="PS50853"/>
    </source>
</evidence>
<proteinExistence type="predicted"/>
<dbReference type="Proteomes" id="UP001183176">
    <property type="component" value="Unassembled WGS sequence"/>
</dbReference>
<accession>A0ABU2J887</accession>
<keyword evidence="2" id="KW-0624">Polysaccharide degradation</keyword>
<keyword evidence="1" id="KW-0326">Glycosidase</keyword>
<feature type="domain" description="Fibronectin type-III" evidence="4">
    <location>
        <begin position="387"/>
        <end position="479"/>
    </location>
</feature>
<dbReference type="PROSITE" id="PS50853">
    <property type="entry name" value="FN3"/>
    <property type="match status" value="1"/>
</dbReference>
<feature type="region of interest" description="Disordered" evidence="3">
    <location>
        <begin position="1"/>
        <end position="29"/>
    </location>
</feature>
<gene>
    <name evidence="5" type="ORF">RM423_05495</name>
</gene>
<protein>
    <submittedName>
        <fullName evidence="5">Fibronectin type III domain-containing protein</fullName>
    </submittedName>
</protein>
<keyword evidence="2" id="KW-0119">Carbohydrate metabolism</keyword>
<evidence type="ECO:0000256" key="2">
    <source>
        <dbReference type="ARBA" id="ARBA00023326"/>
    </source>
</evidence>
<evidence type="ECO:0000256" key="1">
    <source>
        <dbReference type="ARBA" id="ARBA00023295"/>
    </source>
</evidence>
<dbReference type="EMBL" id="JAVREH010000005">
    <property type="protein sequence ID" value="MDT0260844.1"/>
    <property type="molecule type" value="Genomic_DNA"/>
</dbReference>
<organism evidence="5 6">
    <name type="scientific">Jatrophihabitans lederbergiae</name>
    <dbReference type="NCBI Taxonomy" id="3075547"/>
    <lineage>
        <taxon>Bacteria</taxon>
        <taxon>Bacillati</taxon>
        <taxon>Actinomycetota</taxon>
        <taxon>Actinomycetes</taxon>
        <taxon>Jatrophihabitantales</taxon>
        <taxon>Jatrophihabitantaceae</taxon>
        <taxon>Jatrophihabitans</taxon>
    </lineage>
</organism>